<dbReference type="Proteomes" id="UP000295030">
    <property type="component" value="Unassembled WGS sequence"/>
</dbReference>
<feature type="domain" description="Uracil-DNA glycosylase-like" evidence="11">
    <location>
        <begin position="330"/>
        <end position="488"/>
    </location>
</feature>
<accession>A0A4R1I7S7</accession>
<dbReference type="InterPro" id="IPR025404">
    <property type="entry name" value="DUF4130"/>
</dbReference>
<keyword evidence="7" id="KW-0408">Iron</keyword>
<dbReference type="Pfam" id="PF13566">
    <property type="entry name" value="DUF4130"/>
    <property type="match status" value="1"/>
</dbReference>
<gene>
    <name evidence="12" type="ORF">EV667_2832</name>
</gene>
<keyword evidence="3" id="KW-0004">4Fe-4S</keyword>
<comment type="similarity">
    <text evidence="1">Belongs to the uracil-DNA glycosylase (UDG) superfamily. Type 4 (UDGa) family.</text>
</comment>
<sequence length="497" mass="54300">MSAPAPRDAGTPRLVELDYGADRAGFRRAVRDAVASRLPPERMIWRMRAPGPASTLREGKTDLFDTPPLDEPPAQEAGEPPPLSLPRAVAGLVDPVLCHADPERFARLYALIWRVLHGERQLADNPADPLVHRLGLMAKAVRRDIHKMHAFVRFKALGTENGRERFVAWFEPDHFIVEAVAPFFRKRFPAMDWAILTPVGTVGWNGEHLAFGPPAGRPHLPEGDGFEEGWLAYYASAFNPARINPVMMRAEMPKKYWPNLPEARLIPALLEGAPARVADMLAREASAPRKRDPVRAVAAMAHQAPASLTELNALILATPAFVSGGTRAVLGEGPLGARLALVGEQPGDQEDVEGRPFVGPAGQLLMKAMAEAGLAREAVYLTNAVKHFKFVPRGKRRLHQKPTGGEVKHYRWWLQAELDFVQPRLVVALGGTAALALSGETLAVTHARGPRRLGTHDGLITFHPSYLLRLPDETARREAYATLVADLAAAKALAQAA</sequence>
<dbReference type="EMBL" id="SMFY01000002">
    <property type="protein sequence ID" value="TCK28819.1"/>
    <property type="molecule type" value="Genomic_DNA"/>
</dbReference>
<name>A0A4R1I7S7_ANCAQ</name>
<feature type="region of interest" description="Disordered" evidence="10">
    <location>
        <begin position="49"/>
        <end position="83"/>
    </location>
</feature>
<dbReference type="GO" id="GO:0046872">
    <property type="term" value="F:metal ion binding"/>
    <property type="evidence" value="ECO:0007669"/>
    <property type="project" value="UniProtKB-KW"/>
</dbReference>
<evidence type="ECO:0000256" key="7">
    <source>
        <dbReference type="ARBA" id="ARBA00023004"/>
    </source>
</evidence>
<dbReference type="PANTHER" id="PTHR33693:SF9">
    <property type="entry name" value="TYPE-4 URACIL-DNA GLYCOSYLASE"/>
    <property type="match status" value="1"/>
</dbReference>
<dbReference type="SMART" id="SM00986">
    <property type="entry name" value="UDG"/>
    <property type="match status" value="1"/>
</dbReference>
<dbReference type="InterPro" id="IPR005122">
    <property type="entry name" value="Uracil-DNA_glycosylase-like"/>
</dbReference>
<keyword evidence="6" id="KW-0378">Hydrolase</keyword>
<proteinExistence type="inferred from homology"/>
<evidence type="ECO:0000256" key="5">
    <source>
        <dbReference type="ARBA" id="ARBA00022763"/>
    </source>
</evidence>
<evidence type="ECO:0000313" key="13">
    <source>
        <dbReference type="Proteomes" id="UP000295030"/>
    </source>
</evidence>
<evidence type="ECO:0000256" key="6">
    <source>
        <dbReference type="ARBA" id="ARBA00022801"/>
    </source>
</evidence>
<evidence type="ECO:0000256" key="4">
    <source>
        <dbReference type="ARBA" id="ARBA00022723"/>
    </source>
</evidence>
<comment type="caution">
    <text evidence="12">The sequence shown here is derived from an EMBL/GenBank/DDBJ whole genome shotgun (WGS) entry which is preliminary data.</text>
</comment>
<dbReference type="InterPro" id="IPR023875">
    <property type="entry name" value="DNA_repair_put"/>
</dbReference>
<evidence type="ECO:0000313" key="12">
    <source>
        <dbReference type="EMBL" id="TCK28819.1"/>
    </source>
</evidence>
<dbReference type="RefSeq" id="WP_131835928.1">
    <property type="nucleotide sequence ID" value="NZ_SMFY01000002.1"/>
</dbReference>
<evidence type="ECO:0000256" key="3">
    <source>
        <dbReference type="ARBA" id="ARBA00022485"/>
    </source>
</evidence>
<keyword evidence="4" id="KW-0479">Metal-binding</keyword>
<dbReference type="NCBIfam" id="TIGR03915">
    <property type="entry name" value="SAM_7_link_chp"/>
    <property type="match status" value="1"/>
</dbReference>
<protein>
    <recommendedName>
        <fullName evidence="2">Type-4 uracil-DNA glycosylase</fullName>
    </recommendedName>
</protein>
<evidence type="ECO:0000256" key="8">
    <source>
        <dbReference type="ARBA" id="ARBA00023014"/>
    </source>
</evidence>
<dbReference type="NCBIfam" id="TIGR03914">
    <property type="entry name" value="UDG_fam_dom"/>
    <property type="match status" value="1"/>
</dbReference>
<dbReference type="SMART" id="SM00987">
    <property type="entry name" value="UreE_C"/>
    <property type="match status" value="1"/>
</dbReference>
<dbReference type="CDD" id="cd10030">
    <property type="entry name" value="UDG-F4_TTUDGA_SPO1dp_like"/>
    <property type="match status" value="1"/>
</dbReference>
<keyword evidence="9" id="KW-0234">DNA repair</keyword>
<dbReference type="SUPFAM" id="SSF52141">
    <property type="entry name" value="Uracil-DNA glycosylase-like"/>
    <property type="match status" value="1"/>
</dbReference>
<dbReference type="InterPro" id="IPR051536">
    <property type="entry name" value="UDG_Type-4/5"/>
</dbReference>
<dbReference type="Pfam" id="PF03167">
    <property type="entry name" value="UDG"/>
    <property type="match status" value="1"/>
</dbReference>
<dbReference type="InterPro" id="IPR005273">
    <property type="entry name" value="Ura-DNA_glyco_family4"/>
</dbReference>
<organism evidence="12 13">
    <name type="scientific">Ancylobacter aquaticus</name>
    <dbReference type="NCBI Taxonomy" id="100"/>
    <lineage>
        <taxon>Bacteria</taxon>
        <taxon>Pseudomonadati</taxon>
        <taxon>Pseudomonadota</taxon>
        <taxon>Alphaproteobacteria</taxon>
        <taxon>Hyphomicrobiales</taxon>
        <taxon>Xanthobacteraceae</taxon>
        <taxon>Ancylobacter</taxon>
    </lineage>
</organism>
<dbReference type="AlphaFoldDB" id="A0A4R1I7S7"/>
<keyword evidence="13" id="KW-1185">Reference proteome</keyword>
<dbReference type="Gene3D" id="3.40.470.10">
    <property type="entry name" value="Uracil-DNA glycosylase-like domain"/>
    <property type="match status" value="1"/>
</dbReference>
<evidence type="ECO:0000256" key="2">
    <source>
        <dbReference type="ARBA" id="ARBA00019403"/>
    </source>
</evidence>
<dbReference type="OrthoDB" id="5290748at2"/>
<dbReference type="GO" id="GO:0051539">
    <property type="term" value="F:4 iron, 4 sulfur cluster binding"/>
    <property type="evidence" value="ECO:0007669"/>
    <property type="project" value="UniProtKB-KW"/>
</dbReference>
<dbReference type="PANTHER" id="PTHR33693">
    <property type="entry name" value="TYPE-5 URACIL-DNA GLYCOSYLASE"/>
    <property type="match status" value="1"/>
</dbReference>
<keyword evidence="8" id="KW-0411">Iron-sulfur</keyword>
<dbReference type="GO" id="GO:0006281">
    <property type="term" value="P:DNA repair"/>
    <property type="evidence" value="ECO:0007669"/>
    <property type="project" value="UniProtKB-KW"/>
</dbReference>
<evidence type="ECO:0000256" key="1">
    <source>
        <dbReference type="ARBA" id="ARBA00006521"/>
    </source>
</evidence>
<dbReference type="GO" id="GO:0097506">
    <property type="term" value="F:deaminated base DNA N-glycosylase activity"/>
    <property type="evidence" value="ECO:0007669"/>
    <property type="project" value="UniProtKB-ARBA"/>
</dbReference>
<reference evidence="12 13" key="1">
    <citation type="submission" date="2019-03" db="EMBL/GenBank/DDBJ databases">
        <title>Genomic Encyclopedia of Type Strains, Phase IV (KMG-IV): sequencing the most valuable type-strain genomes for metagenomic binning, comparative biology and taxonomic classification.</title>
        <authorList>
            <person name="Goeker M."/>
        </authorList>
    </citation>
    <scope>NUCLEOTIDE SEQUENCE [LARGE SCALE GENOMIC DNA]</scope>
    <source>
        <strain evidence="12 13">DSM 101</strain>
    </source>
</reference>
<dbReference type="InterPro" id="IPR036895">
    <property type="entry name" value="Uracil-DNA_glycosylase-like_sf"/>
</dbReference>
<keyword evidence="5" id="KW-0227">DNA damage</keyword>
<evidence type="ECO:0000259" key="11">
    <source>
        <dbReference type="SMART" id="SM00986"/>
    </source>
</evidence>
<evidence type="ECO:0000256" key="10">
    <source>
        <dbReference type="SAM" id="MobiDB-lite"/>
    </source>
</evidence>
<evidence type="ECO:0000256" key="9">
    <source>
        <dbReference type="ARBA" id="ARBA00023204"/>
    </source>
</evidence>